<organism evidence="1 2">
    <name type="scientific">Streptomyces lancefieldiae</name>
    <dbReference type="NCBI Taxonomy" id="3075520"/>
    <lineage>
        <taxon>Bacteria</taxon>
        <taxon>Bacillati</taxon>
        <taxon>Actinomycetota</taxon>
        <taxon>Actinomycetes</taxon>
        <taxon>Kitasatosporales</taxon>
        <taxon>Streptomycetaceae</taxon>
        <taxon>Streptomyces</taxon>
    </lineage>
</organism>
<dbReference type="Proteomes" id="UP001180724">
    <property type="component" value="Unassembled WGS sequence"/>
</dbReference>
<evidence type="ECO:0008006" key="3">
    <source>
        <dbReference type="Google" id="ProtNLM"/>
    </source>
</evidence>
<dbReference type="EMBL" id="JAVRFH010000016">
    <property type="protein sequence ID" value="MDT0612190.1"/>
    <property type="molecule type" value="Genomic_DNA"/>
</dbReference>
<sequence length="151" mass="16132">MAEDGGTATYKISSEYLQGFARDEINTQFLGKLDSNPNVNKLRGYGGQSGAGEYDNLLAGNTSSSITSAKALQEDFRNFATDMVKLLEELKGGMLRLSDNLISVDHITQQGEQDANEIALQSMMDDLMGPLAMFGGGNTQPTTGQSPTLGN</sequence>
<proteinExistence type="predicted"/>
<keyword evidence="2" id="KW-1185">Reference proteome</keyword>
<dbReference type="RefSeq" id="WP_311573732.1">
    <property type="nucleotide sequence ID" value="NZ_JAVRFH010000016.1"/>
</dbReference>
<name>A0ABU3APR8_9ACTN</name>
<comment type="caution">
    <text evidence="1">The sequence shown here is derived from an EMBL/GenBank/DDBJ whole genome shotgun (WGS) entry which is preliminary data.</text>
</comment>
<reference evidence="1" key="1">
    <citation type="submission" date="2024-05" db="EMBL/GenBank/DDBJ databases">
        <title>30 novel species of actinomycetes from the DSMZ collection.</title>
        <authorList>
            <person name="Nouioui I."/>
        </authorList>
    </citation>
    <scope>NUCLEOTIDE SEQUENCE</scope>
    <source>
        <strain evidence="1">DSM 40712</strain>
    </source>
</reference>
<evidence type="ECO:0000313" key="2">
    <source>
        <dbReference type="Proteomes" id="UP001180724"/>
    </source>
</evidence>
<protein>
    <recommendedName>
        <fullName evidence="3">Type VII secretion system-associated protein</fullName>
    </recommendedName>
</protein>
<accession>A0ABU3APR8</accession>
<evidence type="ECO:0000313" key="1">
    <source>
        <dbReference type="EMBL" id="MDT0612190.1"/>
    </source>
</evidence>
<gene>
    <name evidence="1" type="ORF">RM812_18495</name>
</gene>